<dbReference type="OrthoDB" id="7225421at2"/>
<evidence type="ECO:0000313" key="1">
    <source>
        <dbReference type="EMBL" id="KXV50913.1"/>
    </source>
</evidence>
<dbReference type="Gene3D" id="3.55.50.60">
    <property type="entry name" value="DotD protein"/>
    <property type="match status" value="1"/>
</dbReference>
<dbReference type="Proteomes" id="UP000075636">
    <property type="component" value="Unassembled WGS sequence"/>
</dbReference>
<organism evidence="1 2">
    <name type="scientific">Gluconobacter albidus</name>
    <dbReference type="NCBI Taxonomy" id="318683"/>
    <lineage>
        <taxon>Bacteria</taxon>
        <taxon>Pseudomonadati</taxon>
        <taxon>Pseudomonadota</taxon>
        <taxon>Alphaproteobacteria</taxon>
        <taxon>Acetobacterales</taxon>
        <taxon>Acetobacteraceae</taxon>
        <taxon>Gluconobacter</taxon>
    </lineage>
</organism>
<evidence type="ECO:0000313" key="2">
    <source>
        <dbReference type="Proteomes" id="UP000075636"/>
    </source>
</evidence>
<reference evidence="1 2" key="1">
    <citation type="submission" date="2015-06" db="EMBL/GenBank/DDBJ databases">
        <title>Improved classification and identification of acetic acid bacteria using matrix-assisted laser desorption/ionization time-of-flight mass spectrometry; Gluconobacter nephelii and Gluconobacter uchimurae are later heterotypic synonyms of Gluconobacter japonicus and Gluconobacter oxydans, respectively.</title>
        <authorList>
            <person name="Li L."/>
            <person name="Cleenwerck I."/>
            <person name="De Vuyst L."/>
            <person name="Vandamme P."/>
        </authorList>
    </citation>
    <scope>NUCLEOTIDE SEQUENCE [LARGE SCALE GENOMIC DNA]</scope>
    <source>
        <strain evidence="1 2">LMG 1768</strain>
    </source>
</reference>
<sequence>MWHVPLRRPFGLPFLLLSGLCACSEQTPPPVHPYDQDMNHILSALDQIGAVRFPLVRAGSVLPAEMNRPVSWNWHGPLNEGVRLIATRIGYQTDIPPCAAPPIIEVDQKTTTVGRLLDEMAAASAGHADIWVDIPHHVIRITWNA</sequence>
<dbReference type="InterPro" id="IPR038140">
    <property type="entry name" value="DotD_sf"/>
</dbReference>
<comment type="caution">
    <text evidence="1">The sequence shown here is derived from an EMBL/GenBank/DDBJ whole genome shotgun (WGS) entry which is preliminary data.</text>
</comment>
<dbReference type="PATRIC" id="fig|318683.6.peg.3315"/>
<dbReference type="RefSeq" id="WP_062105800.1">
    <property type="nucleotide sequence ID" value="NZ_LHZR01000064.1"/>
</dbReference>
<evidence type="ECO:0008006" key="3">
    <source>
        <dbReference type="Google" id="ProtNLM"/>
    </source>
</evidence>
<proteinExistence type="predicted"/>
<accession>A0A149TNJ8</accession>
<dbReference type="InterPro" id="IPR031817">
    <property type="entry name" value="DotD"/>
</dbReference>
<name>A0A149TNJ8_9PROT</name>
<dbReference type="EMBL" id="LHZR01000064">
    <property type="protein sequence ID" value="KXV50913.1"/>
    <property type="molecule type" value="Genomic_DNA"/>
</dbReference>
<protein>
    <recommendedName>
        <fullName evidence="3">Secretion protein</fullName>
    </recommendedName>
</protein>
<dbReference type="AlphaFoldDB" id="A0A149TNJ8"/>
<dbReference type="Pfam" id="PF16816">
    <property type="entry name" value="DotD"/>
    <property type="match status" value="1"/>
</dbReference>
<gene>
    <name evidence="1" type="ORF">AD945_01055</name>
</gene>
<dbReference type="PROSITE" id="PS51257">
    <property type="entry name" value="PROKAR_LIPOPROTEIN"/>
    <property type="match status" value="1"/>
</dbReference>